<evidence type="ECO:0008006" key="5">
    <source>
        <dbReference type="Google" id="ProtNLM"/>
    </source>
</evidence>
<accession>A0A450US77</accession>
<protein>
    <recommendedName>
        <fullName evidence="5">DUF4230 domain-containing protein</fullName>
    </recommendedName>
</protein>
<reference evidence="3" key="1">
    <citation type="submission" date="2019-02" db="EMBL/GenBank/DDBJ databases">
        <authorList>
            <person name="Gruber-Vodicka R. H."/>
            <person name="Seah K. B. B."/>
        </authorList>
    </citation>
    <scope>NUCLEOTIDE SEQUENCE</scope>
    <source>
        <strain evidence="4">BECK_SA2B12</strain>
        <strain evidence="2">BECK_SA2B15</strain>
        <strain evidence="3">BECK_SA2B20</strain>
    </source>
</reference>
<evidence type="ECO:0000256" key="1">
    <source>
        <dbReference type="SAM" id="SignalP"/>
    </source>
</evidence>
<evidence type="ECO:0000313" key="3">
    <source>
        <dbReference type="EMBL" id="VFJ95433.1"/>
    </source>
</evidence>
<evidence type="ECO:0000313" key="2">
    <source>
        <dbReference type="EMBL" id="VFJ94102.1"/>
    </source>
</evidence>
<proteinExistence type="predicted"/>
<evidence type="ECO:0000313" key="4">
    <source>
        <dbReference type="EMBL" id="VFK01518.1"/>
    </source>
</evidence>
<name>A0A450US77_9GAMM</name>
<dbReference type="EMBL" id="CAADFG010000066">
    <property type="protein sequence ID" value="VFJ94102.1"/>
    <property type="molecule type" value="Genomic_DNA"/>
</dbReference>
<feature type="signal peptide" evidence="1">
    <location>
        <begin position="1"/>
        <end position="25"/>
    </location>
</feature>
<gene>
    <name evidence="2" type="ORF">BECKH772A_GA0070896_100666</name>
    <name evidence="3" type="ORF">BECKH772B_GA0070898_100765</name>
    <name evidence="4" type="ORF">BECKH772C_GA0070978_100686</name>
</gene>
<dbReference type="EMBL" id="CAADFI010000076">
    <property type="protein sequence ID" value="VFJ95433.1"/>
    <property type="molecule type" value="Genomic_DNA"/>
</dbReference>
<feature type="chain" id="PRO_5036113422" description="DUF4230 domain-containing protein" evidence="1">
    <location>
        <begin position="26"/>
        <end position="216"/>
    </location>
</feature>
<dbReference type="InterPro" id="IPR025324">
    <property type="entry name" value="DUF4230"/>
</dbReference>
<dbReference type="AlphaFoldDB" id="A0A450US77"/>
<dbReference type="EMBL" id="CAADFJ010000068">
    <property type="protein sequence ID" value="VFK01518.1"/>
    <property type="molecule type" value="Genomic_DNA"/>
</dbReference>
<dbReference type="Pfam" id="PF14014">
    <property type="entry name" value="DUF4230"/>
    <property type="match status" value="1"/>
</dbReference>
<organism evidence="3">
    <name type="scientific">Candidatus Kentrum eta</name>
    <dbReference type="NCBI Taxonomy" id="2126337"/>
    <lineage>
        <taxon>Bacteria</taxon>
        <taxon>Pseudomonadati</taxon>
        <taxon>Pseudomonadota</taxon>
        <taxon>Gammaproteobacteria</taxon>
        <taxon>Candidatus Kentrum</taxon>
    </lineage>
</organism>
<keyword evidence="1" id="KW-0732">Signal</keyword>
<sequence length="216" mass="24072">MPHKNKFLSVILMIGMALFTGSTNAFCLFNCDEKVAKNLFSDIKSKGNEEQKLISYSVHKTIKTKVSKTAEQKEESFLGKATKWVDDALHSQEVEAVLVTKTQVGIDLHSFSENSVAVDGDNVKITLPPLEVISIELDHQNSMIANRKSGLLVDTKDNQEFLQDLMADHKSAIKKGVIGDPAIRTKAYDRLKEVLTGLVKQRMEDDNVTVMFIEST</sequence>